<reference evidence="2" key="1">
    <citation type="journal article" date="2019" name="Int. J. Syst. Evol. Microbiol.">
        <title>The Global Catalogue of Microorganisms (GCM) 10K type strain sequencing project: providing services to taxonomists for standard genome sequencing and annotation.</title>
        <authorList>
            <consortium name="The Broad Institute Genomics Platform"/>
            <consortium name="The Broad Institute Genome Sequencing Center for Infectious Disease"/>
            <person name="Wu L."/>
            <person name="Ma J."/>
        </authorList>
    </citation>
    <scope>NUCLEOTIDE SEQUENCE [LARGE SCALE GENOMIC DNA]</scope>
    <source>
        <strain evidence="2">NBRC 110044</strain>
    </source>
</reference>
<proteinExistence type="predicted"/>
<dbReference type="RefSeq" id="WP_284196395.1">
    <property type="nucleotide sequence ID" value="NZ_BSOG01000002.1"/>
</dbReference>
<dbReference type="Proteomes" id="UP001156706">
    <property type="component" value="Unassembled WGS sequence"/>
</dbReference>
<gene>
    <name evidence="1" type="ORF">GCM10007907_20780</name>
</gene>
<comment type="caution">
    <text evidence="1">The sequence shown here is derived from an EMBL/GenBank/DDBJ whole genome shotgun (WGS) entry which is preliminary data.</text>
</comment>
<dbReference type="EMBL" id="BSOG01000002">
    <property type="protein sequence ID" value="GLR13288.1"/>
    <property type="molecule type" value="Genomic_DNA"/>
</dbReference>
<name>A0ABQ5YFN0_9NEIS</name>
<evidence type="ECO:0000313" key="2">
    <source>
        <dbReference type="Proteomes" id="UP001156706"/>
    </source>
</evidence>
<keyword evidence="2" id="KW-1185">Reference proteome</keyword>
<evidence type="ECO:0000313" key="1">
    <source>
        <dbReference type="EMBL" id="GLR13288.1"/>
    </source>
</evidence>
<protein>
    <submittedName>
        <fullName evidence="1">Uncharacterized protein</fullName>
    </submittedName>
</protein>
<accession>A0ABQ5YFN0</accession>
<organism evidence="1 2">
    <name type="scientific">Chitinimonas prasina</name>
    <dbReference type="NCBI Taxonomy" id="1434937"/>
    <lineage>
        <taxon>Bacteria</taxon>
        <taxon>Pseudomonadati</taxon>
        <taxon>Pseudomonadota</taxon>
        <taxon>Betaproteobacteria</taxon>
        <taxon>Neisseriales</taxon>
        <taxon>Chitinibacteraceae</taxon>
        <taxon>Chitinimonas</taxon>
    </lineage>
</organism>
<sequence>MKVISDFQAVAGDVVDAANRQRVEDCIHTLELVSRDHALAPIAGPVRTVTENLRILSRTMSAVDAARVGKKTTSE</sequence>